<dbReference type="Gene3D" id="3.30.1370.120">
    <property type="match status" value="1"/>
</dbReference>
<comment type="caution">
    <text evidence="2">The sequence shown here is derived from an EMBL/GenBank/DDBJ whole genome shotgun (WGS) entry which is preliminary data.</text>
</comment>
<proteinExistence type="predicted"/>
<feature type="domain" description="NolW-like" evidence="1">
    <location>
        <begin position="34"/>
        <end position="93"/>
    </location>
</feature>
<evidence type="ECO:0000259" key="1">
    <source>
        <dbReference type="Pfam" id="PF03958"/>
    </source>
</evidence>
<evidence type="ECO:0000313" key="3">
    <source>
        <dbReference type="Proteomes" id="UP000809273"/>
    </source>
</evidence>
<dbReference type="Proteomes" id="UP000809273">
    <property type="component" value="Unassembled WGS sequence"/>
</dbReference>
<dbReference type="AlphaFoldDB" id="A0A9D8KB61"/>
<sequence>MTCFDKRVLISVASFLIAFDLVICRGAFALDYILIQIKHRPADELVELVLPLLTESGKVTADLNTNSILVVDERESLERVKEFIARVDRPSKQVRIKAKFFDENGFSDLKLGVNWLYSDDHFTVGNITGTPMGRGLYIDASPSGGTGRSHREIAQELLIASGSSGDFVTGRSVPVDGRVTIYLRNRGIKIEGVTFRDVSTGFKVTPVVTGDGKISIDIEPFLSYFADERRGEIVFKEARTSVVSADGRDVVIASNDSSGGDLVYDVFSGFSGGRGDGRYYFAINASIEK</sequence>
<dbReference type="PANTHER" id="PTHR30604:SF1">
    <property type="entry name" value="DNA UTILIZATION PROTEIN HOFQ"/>
    <property type="match status" value="1"/>
</dbReference>
<reference evidence="2" key="1">
    <citation type="journal article" date="2021" name="Environ. Microbiol.">
        <title>Genomic characterization of three novel Desulfobacterota classes expand the metabolic and phylogenetic diversity of the phylum.</title>
        <authorList>
            <person name="Murphy C.L."/>
            <person name="Biggerstaff J."/>
            <person name="Eichhorn A."/>
            <person name="Ewing E."/>
            <person name="Shahan R."/>
            <person name="Soriano D."/>
            <person name="Stewart S."/>
            <person name="VanMol K."/>
            <person name="Walker R."/>
            <person name="Walters P."/>
            <person name="Elshahed M.S."/>
            <person name="Youssef N.H."/>
        </authorList>
    </citation>
    <scope>NUCLEOTIDE SEQUENCE</scope>
    <source>
        <strain evidence="2">Zod_Metabat.24</strain>
    </source>
</reference>
<accession>A0A9D8KB61</accession>
<evidence type="ECO:0000313" key="2">
    <source>
        <dbReference type="EMBL" id="MBN1572301.1"/>
    </source>
</evidence>
<gene>
    <name evidence="2" type="ORF">JW984_03800</name>
</gene>
<name>A0A9D8KB61_9DELT</name>
<dbReference type="EMBL" id="JAFGIX010000019">
    <property type="protein sequence ID" value="MBN1572301.1"/>
    <property type="molecule type" value="Genomic_DNA"/>
</dbReference>
<dbReference type="InterPro" id="IPR005644">
    <property type="entry name" value="NolW-like"/>
</dbReference>
<protein>
    <recommendedName>
        <fullName evidence="1">NolW-like domain-containing protein</fullName>
    </recommendedName>
</protein>
<dbReference type="PANTHER" id="PTHR30604">
    <property type="entry name" value="PROTEIN TRANSPORT PROTEIN HOFQ"/>
    <property type="match status" value="1"/>
</dbReference>
<dbReference type="InterPro" id="IPR038591">
    <property type="entry name" value="NolW-like_sf"/>
</dbReference>
<dbReference type="Pfam" id="PF03958">
    <property type="entry name" value="Secretin_N"/>
    <property type="match status" value="1"/>
</dbReference>
<dbReference type="InterPro" id="IPR051808">
    <property type="entry name" value="Type_IV_pilus_biogenesis"/>
</dbReference>
<reference evidence="2" key="2">
    <citation type="submission" date="2021-01" db="EMBL/GenBank/DDBJ databases">
        <authorList>
            <person name="Hahn C.R."/>
            <person name="Youssef N.H."/>
            <person name="Elshahed M."/>
        </authorList>
    </citation>
    <scope>NUCLEOTIDE SEQUENCE</scope>
    <source>
        <strain evidence="2">Zod_Metabat.24</strain>
    </source>
</reference>
<organism evidence="2 3">
    <name type="scientific">Candidatus Zymogenus saltonus</name>
    <dbReference type="NCBI Taxonomy" id="2844893"/>
    <lineage>
        <taxon>Bacteria</taxon>
        <taxon>Deltaproteobacteria</taxon>
        <taxon>Candidatus Zymogenia</taxon>
        <taxon>Candidatus Zymogeniales</taxon>
        <taxon>Candidatus Zymogenaceae</taxon>
        <taxon>Candidatus Zymogenus</taxon>
    </lineage>
</organism>